<keyword evidence="1" id="KW-0472">Membrane</keyword>
<protein>
    <submittedName>
        <fullName evidence="2">Uncharacterized protein</fullName>
    </submittedName>
</protein>
<feature type="transmembrane region" description="Helical" evidence="1">
    <location>
        <begin position="6"/>
        <end position="28"/>
    </location>
</feature>
<accession>A0A0Q9XVI4</accession>
<dbReference type="Proteomes" id="UP000053881">
    <property type="component" value="Unassembled WGS sequence"/>
</dbReference>
<dbReference type="EMBL" id="LGPB01000088">
    <property type="protein sequence ID" value="KRG12732.1"/>
    <property type="molecule type" value="Genomic_DNA"/>
</dbReference>
<organism evidence="2 4">
    <name type="scientific">Lederbergia galactosidilytica</name>
    <dbReference type="NCBI Taxonomy" id="217031"/>
    <lineage>
        <taxon>Bacteria</taxon>
        <taxon>Bacillati</taxon>
        <taxon>Bacillota</taxon>
        <taxon>Bacilli</taxon>
        <taxon>Bacillales</taxon>
        <taxon>Bacillaceae</taxon>
        <taxon>Lederbergia</taxon>
    </lineage>
</organism>
<evidence type="ECO:0000313" key="5">
    <source>
        <dbReference type="Proteomes" id="UP000077881"/>
    </source>
</evidence>
<dbReference type="PATRIC" id="fig|217031.4.peg.3504"/>
<gene>
    <name evidence="3" type="ORF">ABB05_05385</name>
    <name evidence="2" type="ORF">ACA29_10550</name>
</gene>
<sequence length="75" mass="8819">MKIVGITILFMVVLIPATISINLFFYGLDIKGAINDWTRPLYMRTMSENLFYIIYPLIILCRPIVLYFLDKKRNS</sequence>
<dbReference type="Proteomes" id="UP000077881">
    <property type="component" value="Unassembled WGS sequence"/>
</dbReference>
<keyword evidence="1" id="KW-1133">Transmembrane helix</keyword>
<name>A0A0Q9XVI4_9BACI</name>
<evidence type="ECO:0000256" key="1">
    <source>
        <dbReference type="SAM" id="Phobius"/>
    </source>
</evidence>
<reference evidence="2 4" key="2">
    <citation type="submission" date="2015-06" db="EMBL/GenBank/DDBJ databases">
        <title>Genome sequencing project of Bacillus galactosidilyticus PL133.</title>
        <authorList>
            <person name="Gaiero J."/>
            <person name="Nicol R."/>
            <person name="Habash M."/>
        </authorList>
    </citation>
    <scope>NUCLEOTIDE SEQUENCE [LARGE SCALE GENOMIC DNA]</scope>
    <source>
        <strain evidence="2 4">PL133</strain>
    </source>
</reference>
<proteinExistence type="predicted"/>
<keyword evidence="5" id="KW-1185">Reference proteome</keyword>
<dbReference type="EMBL" id="LDJR01000028">
    <property type="protein sequence ID" value="OAK73867.1"/>
    <property type="molecule type" value="Genomic_DNA"/>
</dbReference>
<comment type="caution">
    <text evidence="2">The sequence shown here is derived from an EMBL/GenBank/DDBJ whole genome shotgun (WGS) entry which is preliminary data.</text>
</comment>
<evidence type="ECO:0000313" key="3">
    <source>
        <dbReference type="EMBL" id="OAK73867.1"/>
    </source>
</evidence>
<keyword evidence="1" id="KW-0812">Transmembrane</keyword>
<evidence type="ECO:0000313" key="4">
    <source>
        <dbReference type="Proteomes" id="UP000053881"/>
    </source>
</evidence>
<dbReference type="InterPro" id="IPR058725">
    <property type="entry name" value="YczF"/>
</dbReference>
<feature type="transmembrane region" description="Helical" evidence="1">
    <location>
        <begin position="49"/>
        <end position="69"/>
    </location>
</feature>
<evidence type="ECO:0000313" key="2">
    <source>
        <dbReference type="EMBL" id="KRG12732.1"/>
    </source>
</evidence>
<dbReference type="Pfam" id="PF26310">
    <property type="entry name" value="YczF"/>
    <property type="match status" value="1"/>
</dbReference>
<reference evidence="3 5" key="1">
    <citation type="submission" date="2015-05" db="EMBL/GenBank/DDBJ databases">
        <title>Comparison of genome.</title>
        <authorList>
            <person name="Zheng Z."/>
            <person name="Sun M."/>
        </authorList>
    </citation>
    <scope>NUCLEOTIDE SEQUENCE [LARGE SCALE GENOMIC DNA]</scope>
    <source>
        <strain evidence="3 5">G25-74</strain>
    </source>
</reference>
<dbReference type="AlphaFoldDB" id="A0A0Q9XVI4"/>